<organism evidence="6 7">
    <name type="scientific">Methylomonas subterranea</name>
    <dbReference type="NCBI Taxonomy" id="2952225"/>
    <lineage>
        <taxon>Bacteria</taxon>
        <taxon>Pseudomonadati</taxon>
        <taxon>Pseudomonadota</taxon>
        <taxon>Gammaproteobacteria</taxon>
        <taxon>Methylococcales</taxon>
        <taxon>Methylococcaceae</taxon>
        <taxon>Methylomonas</taxon>
    </lineage>
</organism>
<feature type="domain" description="Hemerythrin-like" evidence="5">
    <location>
        <begin position="16"/>
        <end position="122"/>
    </location>
</feature>
<gene>
    <name evidence="6" type="ORF">NP590_11950</name>
</gene>
<dbReference type="Proteomes" id="UP001524499">
    <property type="component" value="Unassembled WGS sequence"/>
</dbReference>
<name>A0ABT1TIB4_9GAMM</name>
<proteinExistence type="inferred from homology"/>
<protein>
    <submittedName>
        <fullName evidence="6">Hemerythrin family protein</fullName>
    </submittedName>
</protein>
<evidence type="ECO:0000256" key="2">
    <source>
        <dbReference type="ARBA" id="ARBA00022621"/>
    </source>
</evidence>
<dbReference type="Pfam" id="PF01814">
    <property type="entry name" value="Hemerythrin"/>
    <property type="match status" value="1"/>
</dbReference>
<keyword evidence="7" id="KW-1185">Reference proteome</keyword>
<dbReference type="CDD" id="cd12107">
    <property type="entry name" value="Hemerythrin"/>
    <property type="match status" value="1"/>
</dbReference>
<dbReference type="Gene3D" id="1.20.120.50">
    <property type="entry name" value="Hemerythrin-like"/>
    <property type="match status" value="1"/>
</dbReference>
<dbReference type="InterPro" id="IPR050669">
    <property type="entry name" value="Hemerythrin"/>
</dbReference>
<dbReference type="PANTHER" id="PTHR37164:SF1">
    <property type="entry name" value="BACTERIOHEMERYTHRIN"/>
    <property type="match status" value="1"/>
</dbReference>
<dbReference type="PANTHER" id="PTHR37164">
    <property type="entry name" value="BACTERIOHEMERYTHRIN"/>
    <property type="match status" value="1"/>
</dbReference>
<dbReference type="InterPro" id="IPR035938">
    <property type="entry name" value="Hemerythrin-like_sf"/>
</dbReference>
<accession>A0ABT1TIB4</accession>
<dbReference type="InterPro" id="IPR012312">
    <property type="entry name" value="Hemerythrin-like"/>
</dbReference>
<dbReference type="InterPro" id="IPR016131">
    <property type="entry name" value="Haemerythrin_Fe_BS"/>
</dbReference>
<keyword evidence="2" id="KW-0561">Oxygen transport</keyword>
<evidence type="ECO:0000259" key="5">
    <source>
        <dbReference type="Pfam" id="PF01814"/>
    </source>
</evidence>
<evidence type="ECO:0000256" key="1">
    <source>
        <dbReference type="ARBA" id="ARBA00010587"/>
    </source>
</evidence>
<dbReference type="EMBL" id="JANIBJ010000020">
    <property type="protein sequence ID" value="MCQ8104822.1"/>
    <property type="molecule type" value="Genomic_DNA"/>
</dbReference>
<evidence type="ECO:0000256" key="4">
    <source>
        <dbReference type="ARBA" id="ARBA00023004"/>
    </source>
</evidence>
<comment type="similarity">
    <text evidence="1">Belongs to the hemerythrin family.</text>
</comment>
<dbReference type="InterPro" id="IPR012827">
    <property type="entry name" value="Hemerythrin_metal-bd"/>
</dbReference>
<dbReference type="SUPFAM" id="SSF47188">
    <property type="entry name" value="Hemerythrin-like"/>
    <property type="match status" value="1"/>
</dbReference>
<keyword evidence="4" id="KW-0408">Iron</keyword>
<evidence type="ECO:0000313" key="7">
    <source>
        <dbReference type="Proteomes" id="UP001524499"/>
    </source>
</evidence>
<evidence type="ECO:0000256" key="3">
    <source>
        <dbReference type="ARBA" id="ARBA00022723"/>
    </source>
</evidence>
<dbReference type="PROSITE" id="PS00550">
    <property type="entry name" value="HEMERYTHRINS"/>
    <property type="match status" value="1"/>
</dbReference>
<dbReference type="NCBIfam" id="TIGR02481">
    <property type="entry name" value="hemeryth_dom"/>
    <property type="match status" value="1"/>
</dbReference>
<evidence type="ECO:0000313" key="6">
    <source>
        <dbReference type="EMBL" id="MCQ8104822.1"/>
    </source>
</evidence>
<dbReference type="RefSeq" id="WP_256602633.1">
    <property type="nucleotide sequence ID" value="NZ_JANIBJ010000020.1"/>
</dbReference>
<keyword evidence="3" id="KW-0479">Metal-binding</keyword>
<sequence>MTLIDPGALKRVSLPAIDQDHQTFVSLLNQLDAAGNDEFPGLFQHLFEHTEQHFAMENQLMRDSRFPAEAEHAGEHQRVLGEFKQFKSRVDKGMLAFGRSFVRERLPQWFLLHLATMDSALAAHIQAGNGR</sequence>
<keyword evidence="2" id="KW-0813">Transport</keyword>
<comment type="caution">
    <text evidence="6">The sequence shown here is derived from an EMBL/GenBank/DDBJ whole genome shotgun (WGS) entry which is preliminary data.</text>
</comment>
<reference evidence="6 7" key="1">
    <citation type="submission" date="2022-07" db="EMBL/GenBank/DDBJ databases">
        <title>Methylomonas rivi sp. nov., Methylomonas rosea sp. nov., Methylomonas aureus sp. nov. and Methylomonas subterranea sp. nov., four novel methanotrophs isolated from a freshwater creek and the deep terrestrial subsurface.</title>
        <authorList>
            <person name="Abin C."/>
            <person name="Sankaranarayanan K."/>
            <person name="Garner C."/>
            <person name="Sindelar R."/>
            <person name="Kotary K."/>
            <person name="Garner R."/>
            <person name="Barclay S."/>
            <person name="Lawson P."/>
            <person name="Krumholz L."/>
        </authorList>
    </citation>
    <scope>NUCLEOTIDE SEQUENCE [LARGE SCALE GENOMIC DNA]</scope>
    <source>
        <strain evidence="6 7">SURF-2</strain>
    </source>
</reference>